<accession>A0A385PR42</accession>
<evidence type="ECO:0000313" key="2">
    <source>
        <dbReference type="EMBL" id="AYA94402.1"/>
    </source>
</evidence>
<feature type="compositionally biased region" description="Pro residues" evidence="1">
    <location>
        <begin position="44"/>
        <end position="56"/>
    </location>
</feature>
<feature type="region of interest" description="Disordered" evidence="1">
    <location>
        <begin position="44"/>
        <end position="106"/>
    </location>
</feature>
<sequence length="142" mass="16137">MTEIILHCLLQMWKGLVPLDSGLFILNMKLFLLSLAHKGLPPPSLFKDLLPPPGTPSPARKAATEGIRARREALAQPPHRPRYEPDDDDENKENLPPEDDRKGYGRSIVESLLQRLEEDLIQYQEEVLRELSGLRQKLGIPQ</sequence>
<reference evidence="2" key="1">
    <citation type="journal article" date="2018" name="Nat. Med.">
        <title>Expanded skin virome in DOCK8-deficient patients.</title>
        <authorList>
            <consortium name="NISC Comparative Sequencing Program"/>
            <person name="Tirosh O."/>
            <person name="Conlan S."/>
            <person name="Deming C."/>
            <person name="Lee-Lin S.Q."/>
            <person name="Huang X."/>
            <person name="Su H.C."/>
            <person name="Freeman A.F."/>
            <person name="Segre J.A."/>
            <person name="Kong H.H."/>
        </authorList>
    </citation>
    <scope>NUCLEOTIDE SEQUENCE</scope>
    <source>
        <strain evidence="2">HPV-mSK_183</strain>
    </source>
</reference>
<evidence type="ECO:0000256" key="1">
    <source>
        <dbReference type="SAM" id="MobiDB-lite"/>
    </source>
</evidence>
<feature type="compositionally biased region" description="Basic and acidic residues" evidence="1">
    <location>
        <begin position="92"/>
        <end position="103"/>
    </location>
</feature>
<proteinExistence type="predicted"/>
<organism evidence="2">
    <name type="scientific">Human papillomavirus</name>
    <dbReference type="NCBI Taxonomy" id="10566"/>
    <lineage>
        <taxon>Viruses</taxon>
        <taxon>Monodnaviria</taxon>
        <taxon>Shotokuvirae</taxon>
        <taxon>Cossaviricota</taxon>
        <taxon>Papovaviricetes</taxon>
        <taxon>Zurhausenvirales</taxon>
        <taxon>Papillomaviridae</taxon>
    </lineage>
</organism>
<dbReference type="EMBL" id="MH777325">
    <property type="protein sequence ID" value="AYA94402.1"/>
    <property type="molecule type" value="Genomic_DNA"/>
</dbReference>
<protein>
    <submittedName>
        <fullName evidence="2">E4 protein</fullName>
    </submittedName>
</protein>
<name>A0A385PR42_9PAPI</name>